<sequence>MPHNTQGGRVVTIISDTIGVFMVFPRNVHGLG</sequence>
<accession>A0A7W7RG66</accession>
<gene>
    <name evidence="1" type="ORF">F4561_002187</name>
</gene>
<organism evidence="1 2">
    <name type="scientific">Lipingzhangella halophila</name>
    <dbReference type="NCBI Taxonomy" id="1783352"/>
    <lineage>
        <taxon>Bacteria</taxon>
        <taxon>Bacillati</taxon>
        <taxon>Actinomycetota</taxon>
        <taxon>Actinomycetes</taxon>
        <taxon>Streptosporangiales</taxon>
        <taxon>Nocardiopsidaceae</taxon>
        <taxon>Lipingzhangella</taxon>
    </lineage>
</organism>
<proteinExistence type="predicted"/>
<evidence type="ECO:0000313" key="1">
    <source>
        <dbReference type="EMBL" id="MBB4931367.1"/>
    </source>
</evidence>
<dbReference type="EMBL" id="JACHJT010000001">
    <property type="protein sequence ID" value="MBB4931367.1"/>
    <property type="molecule type" value="Genomic_DNA"/>
</dbReference>
<name>A0A7W7RG66_9ACTN</name>
<evidence type="ECO:0000313" key="2">
    <source>
        <dbReference type="Proteomes" id="UP000523007"/>
    </source>
</evidence>
<reference evidence="1 2" key="1">
    <citation type="submission" date="2020-08" db="EMBL/GenBank/DDBJ databases">
        <title>Sequencing the genomes of 1000 actinobacteria strains.</title>
        <authorList>
            <person name="Klenk H.-P."/>
        </authorList>
    </citation>
    <scope>NUCLEOTIDE SEQUENCE [LARGE SCALE GENOMIC DNA]</scope>
    <source>
        <strain evidence="1 2">DSM 102030</strain>
    </source>
</reference>
<dbReference type="Proteomes" id="UP000523007">
    <property type="component" value="Unassembled WGS sequence"/>
</dbReference>
<dbReference type="AlphaFoldDB" id="A0A7W7RG66"/>
<comment type="caution">
    <text evidence="1">The sequence shown here is derived from an EMBL/GenBank/DDBJ whole genome shotgun (WGS) entry which is preliminary data.</text>
</comment>
<protein>
    <submittedName>
        <fullName evidence="1">Uncharacterized protein</fullName>
    </submittedName>
</protein>
<keyword evidence="2" id="KW-1185">Reference proteome</keyword>